<keyword evidence="3 7" id="KW-0963">Cytoplasm</keyword>
<dbReference type="PANTHER" id="PTHR12013">
    <property type="entry name" value="SIGNAL RECOGNITION PARTICLE 14 KD PROTEIN"/>
    <property type="match status" value="1"/>
</dbReference>
<evidence type="ECO:0000313" key="10">
    <source>
        <dbReference type="EMBL" id="RHZ88450.1"/>
    </source>
</evidence>
<dbReference type="AlphaFoldDB" id="A0A397JVK7"/>
<dbReference type="STRING" id="1348612.A0A397JVK7"/>
<evidence type="ECO:0000256" key="2">
    <source>
        <dbReference type="ARBA" id="ARBA00010349"/>
    </source>
</evidence>
<dbReference type="EMBL" id="PQFF01000020">
    <property type="protein sequence ID" value="RHZ88450.1"/>
    <property type="molecule type" value="Genomic_DNA"/>
</dbReference>
<comment type="subunit">
    <text evidence="7">Component of a fungal signal recognition particle (SRP) complex that consists of a 7SL RNA molecule (scR1) and at least six protein subunits: SRP72, SRP68, SRP54, SEC65, SRP21 and SRP14.</text>
</comment>
<evidence type="ECO:0000256" key="8">
    <source>
        <dbReference type="SAM" id="Coils"/>
    </source>
</evidence>
<evidence type="ECO:0000256" key="5">
    <source>
        <dbReference type="ARBA" id="ARBA00023135"/>
    </source>
</evidence>
<dbReference type="Pfam" id="PF02290">
    <property type="entry name" value="SRP14"/>
    <property type="match status" value="1"/>
</dbReference>
<protein>
    <recommendedName>
        <fullName evidence="7">Signal recognition particle subunit SRP14</fullName>
    </recommendedName>
    <alternativeName>
        <fullName evidence="7">Signal recognition particle 14 kDa protein</fullName>
    </alternativeName>
</protein>
<evidence type="ECO:0000256" key="1">
    <source>
        <dbReference type="ARBA" id="ARBA00004496"/>
    </source>
</evidence>
<comment type="caution">
    <text evidence="10">The sequence shown here is derived from an EMBL/GenBank/DDBJ whole genome shotgun (WGS) entry which is preliminary data.</text>
</comment>
<evidence type="ECO:0000256" key="7">
    <source>
        <dbReference type="RuleBase" id="RU368100"/>
    </source>
</evidence>
<evidence type="ECO:0000256" key="9">
    <source>
        <dbReference type="SAM" id="MobiDB-lite"/>
    </source>
</evidence>
<feature type="compositionally biased region" description="Basic and acidic residues" evidence="9">
    <location>
        <begin position="43"/>
        <end position="64"/>
    </location>
</feature>
<feature type="region of interest" description="Disordered" evidence="9">
    <location>
        <begin position="36"/>
        <end position="67"/>
    </location>
</feature>
<comment type="similarity">
    <text evidence="2 7">Belongs to the SRP14 family.</text>
</comment>
<comment type="function">
    <text evidence="7">Component of the signal recognition particle (SRP) complex, a ribonucleoprotein complex that mediates the cotranslational targeting of secretory and membrane proteins to the endoplasmic reticulum (ER).</text>
</comment>
<sequence>MTVLNNDAFLTRLTRIFEDQKKLNSKKVYLTMKRHSWKSKKQIKTENTKESKKQLQNQDSKEQIKEEDDCKEYPLLLRATCGKTKIITYVNSSDSDKFYTEYSNILKVYMATMKKKERKKEKAKKEMKKIIHKVKATTA</sequence>
<organism evidence="10 11">
    <name type="scientific">Diversispora epigaea</name>
    <dbReference type="NCBI Taxonomy" id="1348612"/>
    <lineage>
        <taxon>Eukaryota</taxon>
        <taxon>Fungi</taxon>
        <taxon>Fungi incertae sedis</taxon>
        <taxon>Mucoromycota</taxon>
        <taxon>Glomeromycotina</taxon>
        <taxon>Glomeromycetes</taxon>
        <taxon>Diversisporales</taxon>
        <taxon>Diversisporaceae</taxon>
        <taxon>Diversispora</taxon>
    </lineage>
</organism>
<dbReference type="Proteomes" id="UP000266861">
    <property type="component" value="Unassembled WGS sequence"/>
</dbReference>
<evidence type="ECO:0000313" key="11">
    <source>
        <dbReference type="Proteomes" id="UP000266861"/>
    </source>
</evidence>
<dbReference type="InterPro" id="IPR003210">
    <property type="entry name" value="Signal_recog_particle_SRP14"/>
</dbReference>
<evidence type="ECO:0000256" key="6">
    <source>
        <dbReference type="ARBA" id="ARBA00023274"/>
    </source>
</evidence>
<keyword evidence="11" id="KW-1185">Reference proteome</keyword>
<dbReference type="GO" id="GO:0005786">
    <property type="term" value="C:signal recognition particle, endoplasmic reticulum targeting"/>
    <property type="evidence" value="ECO:0007669"/>
    <property type="project" value="UniProtKB-UniRule"/>
</dbReference>
<comment type="subcellular location">
    <subcellularLocation>
        <location evidence="1 7">Cytoplasm</location>
    </subcellularLocation>
</comment>
<dbReference type="Gene3D" id="3.30.720.10">
    <property type="entry name" value="Signal recognition particle alu RNA binding heterodimer, srp9/1"/>
    <property type="match status" value="1"/>
</dbReference>
<keyword evidence="8" id="KW-0175">Coiled coil</keyword>
<name>A0A397JVK7_9GLOM</name>
<dbReference type="OrthoDB" id="19209at2759"/>
<accession>A0A397JVK7</accession>
<proteinExistence type="inferred from homology"/>
<dbReference type="SUPFAM" id="SSF54762">
    <property type="entry name" value="Signal recognition particle alu RNA binding heterodimer, SRP9/14"/>
    <property type="match status" value="1"/>
</dbReference>
<keyword evidence="6 7" id="KW-0687">Ribonucleoprotein</keyword>
<feature type="coiled-coil region" evidence="8">
    <location>
        <begin position="106"/>
        <end position="133"/>
    </location>
</feature>
<gene>
    <name evidence="10" type="ORF">Glove_22g66</name>
</gene>
<keyword evidence="4 7" id="KW-0694">RNA-binding</keyword>
<keyword evidence="5 7" id="KW-0733">Signal recognition particle</keyword>
<evidence type="ECO:0000256" key="3">
    <source>
        <dbReference type="ARBA" id="ARBA00022490"/>
    </source>
</evidence>
<dbReference type="GO" id="GO:0008312">
    <property type="term" value="F:7S RNA binding"/>
    <property type="evidence" value="ECO:0007669"/>
    <property type="project" value="UniProtKB-UniRule"/>
</dbReference>
<dbReference type="GO" id="GO:0006614">
    <property type="term" value="P:SRP-dependent cotranslational protein targeting to membrane"/>
    <property type="evidence" value="ECO:0007669"/>
    <property type="project" value="UniProtKB-UniRule"/>
</dbReference>
<reference evidence="10 11" key="1">
    <citation type="submission" date="2018-08" db="EMBL/GenBank/DDBJ databases">
        <title>Genome and evolution of the arbuscular mycorrhizal fungus Diversispora epigaea (formerly Glomus versiforme) and its bacterial endosymbionts.</title>
        <authorList>
            <person name="Sun X."/>
            <person name="Fei Z."/>
            <person name="Harrison M."/>
        </authorList>
    </citation>
    <scope>NUCLEOTIDE SEQUENCE [LARGE SCALE GENOMIC DNA]</scope>
    <source>
        <strain evidence="10 11">IT104</strain>
    </source>
</reference>
<evidence type="ECO:0000256" key="4">
    <source>
        <dbReference type="ARBA" id="ARBA00022884"/>
    </source>
</evidence>
<dbReference type="GO" id="GO:0030942">
    <property type="term" value="F:endoplasmic reticulum signal peptide binding"/>
    <property type="evidence" value="ECO:0007669"/>
    <property type="project" value="UniProtKB-UniRule"/>
</dbReference>
<dbReference type="InterPro" id="IPR009018">
    <property type="entry name" value="Signal_recog_particle_SRP9/14"/>
</dbReference>